<organism evidence="1 2">
    <name type="scientific">Pristionchus pacificus</name>
    <name type="common">Parasitic nematode worm</name>
    <dbReference type="NCBI Taxonomy" id="54126"/>
    <lineage>
        <taxon>Eukaryota</taxon>
        <taxon>Metazoa</taxon>
        <taxon>Ecdysozoa</taxon>
        <taxon>Nematoda</taxon>
        <taxon>Chromadorea</taxon>
        <taxon>Rhabditida</taxon>
        <taxon>Rhabditina</taxon>
        <taxon>Diplogasteromorpha</taxon>
        <taxon>Diplogasteroidea</taxon>
        <taxon>Neodiplogasteridae</taxon>
        <taxon>Pristionchus</taxon>
    </lineage>
</organism>
<proteinExistence type="predicted"/>
<dbReference type="EnsemblMetazoa" id="PPA35667.1">
    <property type="protein sequence ID" value="PPA35667.1"/>
    <property type="gene ID" value="WBGene00274036"/>
</dbReference>
<reference evidence="2" key="1">
    <citation type="journal article" date="2008" name="Nat. Genet.">
        <title>The Pristionchus pacificus genome provides a unique perspective on nematode lifestyle and parasitism.</title>
        <authorList>
            <person name="Dieterich C."/>
            <person name="Clifton S.W."/>
            <person name="Schuster L.N."/>
            <person name="Chinwalla A."/>
            <person name="Delehaunty K."/>
            <person name="Dinkelacker I."/>
            <person name="Fulton L."/>
            <person name="Fulton R."/>
            <person name="Godfrey J."/>
            <person name="Minx P."/>
            <person name="Mitreva M."/>
            <person name="Roeseler W."/>
            <person name="Tian H."/>
            <person name="Witte H."/>
            <person name="Yang S.P."/>
            <person name="Wilson R.K."/>
            <person name="Sommer R.J."/>
        </authorList>
    </citation>
    <scope>NUCLEOTIDE SEQUENCE [LARGE SCALE GENOMIC DNA]</scope>
    <source>
        <strain evidence="2">PS312</strain>
    </source>
</reference>
<dbReference type="AlphaFoldDB" id="A0A2A6BL17"/>
<accession>A0A2A6BL17</accession>
<sequence>MAEFDEILKLGSSRHSDPICPGVFSIKFYQGKPIASILANSGAKKSGENRFRRDVVWSQRGVDKQNKYTHRHQHP</sequence>
<protein>
    <submittedName>
        <fullName evidence="1">Uncharacterized protein</fullName>
    </submittedName>
</protein>
<accession>A0A8R1US09</accession>
<gene>
    <name evidence="1" type="primary">WBGene00274036</name>
</gene>
<evidence type="ECO:0000313" key="1">
    <source>
        <dbReference type="EnsemblMetazoa" id="PPA35667.1"/>
    </source>
</evidence>
<keyword evidence="2" id="KW-1185">Reference proteome</keyword>
<name>A0A2A6BL17_PRIPA</name>
<dbReference type="Proteomes" id="UP000005239">
    <property type="component" value="Unassembled WGS sequence"/>
</dbReference>
<evidence type="ECO:0000313" key="2">
    <source>
        <dbReference type="Proteomes" id="UP000005239"/>
    </source>
</evidence>
<reference evidence="1" key="2">
    <citation type="submission" date="2022-06" db="UniProtKB">
        <authorList>
            <consortium name="EnsemblMetazoa"/>
        </authorList>
    </citation>
    <scope>IDENTIFICATION</scope>
    <source>
        <strain evidence="1">PS312</strain>
    </source>
</reference>